<dbReference type="InterPro" id="IPR003313">
    <property type="entry name" value="AraC-bd"/>
</dbReference>
<keyword evidence="8" id="KW-1185">Reference proteome</keyword>
<organism evidence="7 8">
    <name type="scientific">Pseudoduganella lurida</name>
    <dbReference type="NCBI Taxonomy" id="1036180"/>
    <lineage>
        <taxon>Bacteria</taxon>
        <taxon>Pseudomonadati</taxon>
        <taxon>Pseudomonadota</taxon>
        <taxon>Betaproteobacteria</taxon>
        <taxon>Burkholderiales</taxon>
        <taxon>Oxalobacteraceae</taxon>
        <taxon>Telluria group</taxon>
        <taxon>Pseudoduganella</taxon>
    </lineage>
</organism>
<feature type="domain" description="HTH araC/xylS-type" evidence="6">
    <location>
        <begin position="189"/>
        <end position="287"/>
    </location>
</feature>
<dbReference type="PANTHER" id="PTHR43280:SF32">
    <property type="entry name" value="TRANSCRIPTIONAL REGULATORY PROTEIN"/>
    <property type="match status" value="1"/>
</dbReference>
<dbReference type="InterPro" id="IPR018060">
    <property type="entry name" value="HTH_AraC"/>
</dbReference>
<reference evidence="7 8" key="1">
    <citation type="journal article" date="2015" name="Stand. Genomic Sci.">
        <title>Genomic Encyclopedia of Bacterial and Archaeal Type Strains, Phase III: the genomes of soil and plant-associated and newly described type strains.</title>
        <authorList>
            <person name="Whitman W.B."/>
            <person name="Woyke T."/>
            <person name="Klenk H.P."/>
            <person name="Zhou Y."/>
            <person name="Lilburn T.G."/>
            <person name="Beck B.J."/>
            <person name="De Vos P."/>
            <person name="Vandamme P."/>
            <person name="Eisen J.A."/>
            <person name="Garrity G."/>
            <person name="Hugenholtz P."/>
            <person name="Kyrpides N.C."/>
        </authorList>
    </citation>
    <scope>NUCLEOTIDE SEQUENCE [LARGE SCALE GENOMIC DNA]</scope>
    <source>
        <strain evidence="7 8">CGMCC 1.10822</strain>
    </source>
</reference>
<dbReference type="Pfam" id="PF12833">
    <property type="entry name" value="HTH_18"/>
    <property type="match status" value="1"/>
</dbReference>
<dbReference type="Gene3D" id="2.60.120.10">
    <property type="entry name" value="Jelly Rolls"/>
    <property type="match status" value="1"/>
</dbReference>
<dbReference type="PROSITE" id="PS01124">
    <property type="entry name" value="HTH_ARAC_FAMILY_2"/>
    <property type="match status" value="1"/>
</dbReference>
<dbReference type="SUPFAM" id="SSF46689">
    <property type="entry name" value="Homeodomain-like"/>
    <property type="match status" value="1"/>
</dbReference>
<proteinExistence type="predicted"/>
<feature type="region of interest" description="Disordered" evidence="5">
    <location>
        <begin position="285"/>
        <end position="307"/>
    </location>
</feature>
<dbReference type="AlphaFoldDB" id="A0A562RKV8"/>
<dbReference type="GO" id="GO:0003700">
    <property type="term" value="F:DNA-binding transcription factor activity"/>
    <property type="evidence" value="ECO:0007669"/>
    <property type="project" value="InterPro"/>
</dbReference>
<dbReference type="Proteomes" id="UP000318431">
    <property type="component" value="Unassembled WGS sequence"/>
</dbReference>
<evidence type="ECO:0000256" key="4">
    <source>
        <dbReference type="ARBA" id="ARBA00023163"/>
    </source>
</evidence>
<dbReference type="InterPro" id="IPR009057">
    <property type="entry name" value="Homeodomain-like_sf"/>
</dbReference>
<evidence type="ECO:0000256" key="3">
    <source>
        <dbReference type="ARBA" id="ARBA00023159"/>
    </source>
</evidence>
<dbReference type="Pfam" id="PF02311">
    <property type="entry name" value="AraC_binding"/>
    <property type="match status" value="1"/>
</dbReference>
<dbReference type="InterPro" id="IPR020449">
    <property type="entry name" value="Tscrpt_reg_AraC-type_HTH"/>
</dbReference>
<dbReference type="PANTHER" id="PTHR43280">
    <property type="entry name" value="ARAC-FAMILY TRANSCRIPTIONAL REGULATOR"/>
    <property type="match status" value="1"/>
</dbReference>
<evidence type="ECO:0000313" key="7">
    <source>
        <dbReference type="EMBL" id="TWI69682.1"/>
    </source>
</evidence>
<name>A0A562RKV8_9BURK</name>
<evidence type="ECO:0000313" key="8">
    <source>
        <dbReference type="Proteomes" id="UP000318431"/>
    </source>
</evidence>
<sequence length="307" mass="35112">MKRLSRELPRFALYGDNAPIDNAEFVHVELIETRSLLHDRYIVPHMHRGLFQLLIMLDGHVSAHIDNMQWECEAASALAIPPGTIHTLRFSETAKGYALWMNWNLVESVDLFVPLFERARVLRLQDNPEVQARLTALLEQLVIEARGPRYGRALLAEWLGRSVLLLLVRLETERRVADEAGRAEFDLFSRFRALLEEHYREQWQVGQYAEVLEASSARLNRACQQIAGKSAFEMTQDRLMLQACRTLIHIPTSVANVGEELGFHDPAYFSRLFRKRMGVTPKEFRDRALSGTERGGSMASGQPDTVE</sequence>
<keyword evidence="4" id="KW-0804">Transcription</keyword>
<keyword evidence="1" id="KW-0805">Transcription regulation</keyword>
<dbReference type="PRINTS" id="PR00032">
    <property type="entry name" value="HTHARAC"/>
</dbReference>
<dbReference type="InterPro" id="IPR037923">
    <property type="entry name" value="HTH-like"/>
</dbReference>
<dbReference type="RefSeq" id="WP_145647424.1">
    <property type="nucleotide sequence ID" value="NZ_VLLB01000001.1"/>
</dbReference>
<evidence type="ECO:0000256" key="5">
    <source>
        <dbReference type="SAM" id="MobiDB-lite"/>
    </source>
</evidence>
<dbReference type="OrthoDB" id="9803764at2"/>
<dbReference type="InterPro" id="IPR014710">
    <property type="entry name" value="RmlC-like_jellyroll"/>
</dbReference>
<comment type="caution">
    <text evidence="7">The sequence shown here is derived from an EMBL/GenBank/DDBJ whole genome shotgun (WGS) entry which is preliminary data.</text>
</comment>
<evidence type="ECO:0000259" key="6">
    <source>
        <dbReference type="PROSITE" id="PS01124"/>
    </source>
</evidence>
<dbReference type="SMART" id="SM00342">
    <property type="entry name" value="HTH_ARAC"/>
    <property type="match status" value="1"/>
</dbReference>
<keyword evidence="2" id="KW-0238">DNA-binding</keyword>
<dbReference type="SUPFAM" id="SSF51215">
    <property type="entry name" value="Regulatory protein AraC"/>
    <property type="match status" value="1"/>
</dbReference>
<evidence type="ECO:0000256" key="1">
    <source>
        <dbReference type="ARBA" id="ARBA00023015"/>
    </source>
</evidence>
<accession>A0A562RKV8</accession>
<dbReference type="EMBL" id="VLLB01000001">
    <property type="protein sequence ID" value="TWI69682.1"/>
    <property type="molecule type" value="Genomic_DNA"/>
</dbReference>
<gene>
    <name evidence="7" type="ORF">IP91_00755</name>
</gene>
<protein>
    <submittedName>
        <fullName evidence="7">AraC family transcriptional activator of pobA</fullName>
    </submittedName>
</protein>
<evidence type="ECO:0000256" key="2">
    <source>
        <dbReference type="ARBA" id="ARBA00023125"/>
    </source>
</evidence>
<keyword evidence="3" id="KW-0010">Activator</keyword>
<dbReference type="Gene3D" id="1.10.10.60">
    <property type="entry name" value="Homeodomain-like"/>
    <property type="match status" value="1"/>
</dbReference>
<dbReference type="GO" id="GO:0043565">
    <property type="term" value="F:sequence-specific DNA binding"/>
    <property type="evidence" value="ECO:0007669"/>
    <property type="project" value="InterPro"/>
</dbReference>